<sequence>MPLTMQFARNHLPLARLDNPTVALRSPPITVTLTSPPILDSSLCRELWETAQQVRGNEIKVVIDLRATVSIHHSGYLLLQMLQESVAKERAELVLLHCPAHLKKALRARGFESYFTLL</sequence>
<proteinExistence type="predicted"/>
<protein>
    <recommendedName>
        <fullName evidence="3">STAS domain-containing protein</fullName>
    </recommendedName>
</protein>
<reference evidence="1 2" key="1">
    <citation type="submission" date="2010-06" db="EMBL/GenBank/DDBJ databases">
        <title>Complete sequence of chromosome of Nitrosococcus watsoni C-113.</title>
        <authorList>
            <consortium name="US DOE Joint Genome Institute"/>
            <person name="Lucas S."/>
            <person name="Copeland A."/>
            <person name="Lapidus A."/>
            <person name="Cheng J.-F."/>
            <person name="Bruce D."/>
            <person name="Goodwin L."/>
            <person name="Pitluck S."/>
            <person name="Malfatti S.A."/>
            <person name="Chain P.S.G."/>
            <person name="Land M."/>
            <person name="Hauser L."/>
            <person name="Kyrpides N."/>
            <person name="Ivanova N."/>
            <person name="Cambell M.A."/>
            <person name="Heidelberg J.F."/>
            <person name="Klotz M.G."/>
            <person name="Woyke T."/>
        </authorList>
    </citation>
    <scope>NUCLEOTIDE SEQUENCE [LARGE SCALE GENOMIC DNA]</scope>
    <source>
        <strain evidence="1 2">C-113</strain>
    </source>
</reference>
<dbReference type="Proteomes" id="UP000000393">
    <property type="component" value="Chromosome"/>
</dbReference>
<dbReference type="InterPro" id="IPR036513">
    <property type="entry name" value="STAS_dom_sf"/>
</dbReference>
<keyword evidence="2" id="KW-1185">Reference proteome</keyword>
<gene>
    <name evidence="1" type="ordered locus">Nwat_1525</name>
</gene>
<dbReference type="AlphaFoldDB" id="D8K6A3"/>
<dbReference type="OrthoDB" id="278639at2"/>
<dbReference type="Gene3D" id="3.30.750.24">
    <property type="entry name" value="STAS domain"/>
    <property type="match status" value="1"/>
</dbReference>
<accession>D8K6A3</accession>
<dbReference type="EMBL" id="CP002086">
    <property type="protein sequence ID" value="ADJ28430.1"/>
    <property type="molecule type" value="Genomic_DNA"/>
</dbReference>
<evidence type="ECO:0000313" key="2">
    <source>
        <dbReference type="Proteomes" id="UP000000393"/>
    </source>
</evidence>
<dbReference type="RefSeq" id="WP_013220522.1">
    <property type="nucleotide sequence ID" value="NC_014315.1"/>
</dbReference>
<name>D8K6A3_NITWC</name>
<organism evidence="1 2">
    <name type="scientific">Nitrosococcus watsoni (strain C-113)</name>
    <dbReference type="NCBI Taxonomy" id="105559"/>
    <lineage>
        <taxon>Bacteria</taxon>
        <taxon>Pseudomonadati</taxon>
        <taxon>Pseudomonadota</taxon>
        <taxon>Gammaproteobacteria</taxon>
        <taxon>Chromatiales</taxon>
        <taxon>Chromatiaceae</taxon>
        <taxon>Nitrosococcus</taxon>
    </lineage>
</organism>
<evidence type="ECO:0008006" key="3">
    <source>
        <dbReference type="Google" id="ProtNLM"/>
    </source>
</evidence>
<dbReference type="HOGENOM" id="CLU_167547_0_0_6"/>
<evidence type="ECO:0000313" key="1">
    <source>
        <dbReference type="EMBL" id="ADJ28430.1"/>
    </source>
</evidence>
<dbReference type="eggNOG" id="COG1366">
    <property type="taxonomic scope" value="Bacteria"/>
</dbReference>
<dbReference type="STRING" id="105559.Nwat_1525"/>
<dbReference type="KEGG" id="nwa:Nwat_1525"/>
<dbReference type="SUPFAM" id="SSF52091">
    <property type="entry name" value="SpoIIaa-like"/>
    <property type="match status" value="1"/>
</dbReference>